<dbReference type="InterPro" id="IPR011856">
    <property type="entry name" value="tRNA_endonuc-like_dom_sf"/>
</dbReference>
<name>A0AAW5TSF1_9LACT</name>
<feature type="domain" description="VRR-NUC" evidence="4">
    <location>
        <begin position="2"/>
        <end position="81"/>
    </location>
</feature>
<proteinExistence type="predicted"/>
<sequence>MQLENDIEKRLIKKVKALGGLTFKLTSPSTKGVPDRVVIFKGRAHFVELKRPKGTPRALQLYWISEIKSQEVDALTLSTFDEVDQFIEDLRLGR</sequence>
<dbReference type="EMBL" id="JAOQNN010000001">
    <property type="protein sequence ID" value="MCW2279890.1"/>
    <property type="molecule type" value="Genomic_DNA"/>
</dbReference>
<evidence type="ECO:0000256" key="2">
    <source>
        <dbReference type="ARBA" id="ARBA00022722"/>
    </source>
</evidence>
<reference evidence="5" key="1">
    <citation type="submission" date="2023-08" db="EMBL/GenBank/DDBJ databases">
        <title>Genomic analyses of the natural microbiome of Caenorhabditis elegans.</title>
        <authorList>
            <person name="Samuel B."/>
        </authorList>
    </citation>
    <scope>NUCLEOTIDE SEQUENCE</scope>
    <source>
        <strain evidence="5">BIGb0220</strain>
    </source>
</reference>
<dbReference type="Gene3D" id="3.40.1350.10">
    <property type="match status" value="1"/>
</dbReference>
<keyword evidence="3" id="KW-0378">Hydrolase</keyword>
<evidence type="ECO:0000313" key="5">
    <source>
        <dbReference type="EMBL" id="MCW2279890.1"/>
    </source>
</evidence>
<dbReference type="Proteomes" id="UP001207687">
    <property type="component" value="Unassembled WGS sequence"/>
</dbReference>
<comment type="cofactor">
    <cofactor evidence="1">
        <name>Mg(2+)</name>
        <dbReference type="ChEBI" id="CHEBI:18420"/>
    </cofactor>
</comment>
<evidence type="ECO:0000259" key="4">
    <source>
        <dbReference type="SMART" id="SM00990"/>
    </source>
</evidence>
<gene>
    <name evidence="5" type="ORF">M2256_000348</name>
</gene>
<dbReference type="GO" id="GO:0003676">
    <property type="term" value="F:nucleic acid binding"/>
    <property type="evidence" value="ECO:0007669"/>
    <property type="project" value="InterPro"/>
</dbReference>
<dbReference type="InterPro" id="IPR014883">
    <property type="entry name" value="VRR_NUC"/>
</dbReference>
<dbReference type="AlphaFoldDB" id="A0AAW5TSF1"/>
<keyword evidence="2" id="KW-0540">Nuclease</keyword>
<organism evidence="5 6">
    <name type="scientific">Lactococcus lactis</name>
    <dbReference type="NCBI Taxonomy" id="1358"/>
    <lineage>
        <taxon>Bacteria</taxon>
        <taxon>Bacillati</taxon>
        <taxon>Bacillota</taxon>
        <taxon>Bacilli</taxon>
        <taxon>Lactobacillales</taxon>
        <taxon>Streptococcaceae</taxon>
        <taxon>Lactococcus</taxon>
    </lineage>
</organism>
<evidence type="ECO:0000256" key="3">
    <source>
        <dbReference type="ARBA" id="ARBA00022801"/>
    </source>
</evidence>
<dbReference type="GO" id="GO:0016788">
    <property type="term" value="F:hydrolase activity, acting on ester bonds"/>
    <property type="evidence" value="ECO:0007669"/>
    <property type="project" value="InterPro"/>
</dbReference>
<dbReference type="SMART" id="SM00990">
    <property type="entry name" value="VRR_NUC"/>
    <property type="match status" value="1"/>
</dbReference>
<accession>A0AAW5TSF1</accession>
<evidence type="ECO:0000256" key="1">
    <source>
        <dbReference type="ARBA" id="ARBA00001946"/>
    </source>
</evidence>
<dbReference type="RefSeq" id="WP_264653677.1">
    <property type="nucleotide sequence ID" value="NZ_JAOQNN010000001.1"/>
</dbReference>
<evidence type="ECO:0000313" key="6">
    <source>
        <dbReference type="Proteomes" id="UP001207687"/>
    </source>
</evidence>
<comment type="caution">
    <text evidence="5">The sequence shown here is derived from an EMBL/GenBank/DDBJ whole genome shotgun (WGS) entry which is preliminary data.</text>
</comment>
<dbReference type="GO" id="GO:0004518">
    <property type="term" value="F:nuclease activity"/>
    <property type="evidence" value="ECO:0007669"/>
    <property type="project" value="UniProtKB-KW"/>
</dbReference>
<protein>
    <recommendedName>
        <fullName evidence="4">VRR-NUC domain-containing protein</fullName>
    </recommendedName>
</protein>